<dbReference type="Gene3D" id="3.30.1330.40">
    <property type="entry name" value="RutC-like"/>
    <property type="match status" value="1"/>
</dbReference>
<dbReference type="InterPro" id="IPR006175">
    <property type="entry name" value="YjgF/YER057c/UK114"/>
</dbReference>
<dbReference type="GO" id="GO:0019239">
    <property type="term" value="F:deaminase activity"/>
    <property type="evidence" value="ECO:0007669"/>
    <property type="project" value="TreeGrafter"/>
</dbReference>
<dbReference type="Pfam" id="PF01042">
    <property type="entry name" value="Ribonuc_L-PSP"/>
    <property type="match status" value="1"/>
</dbReference>
<sequence>MKKYLTMRKITILFVLITALATQAKAQSAPNVQLIDPATVATPHGYSHAAVIDLGNCKMVILSGQVALDAKGNLTGANDIGKQTEQVFQNIKSILEAAGGNMNHLVKLGYFTTDVSRLQDIRTIRDRFINTKTPPASTLVQVNKLFRDDILIEIEATAVIPK</sequence>
<evidence type="ECO:0000313" key="4">
    <source>
        <dbReference type="Proteomes" id="UP000192796"/>
    </source>
</evidence>
<comment type="caution">
    <text evidence="3">The sequence shown here is derived from an EMBL/GenBank/DDBJ whole genome shotgun (WGS) entry which is preliminary data.</text>
</comment>
<gene>
    <name evidence="3" type="ORF">A3860_20155</name>
</gene>
<evidence type="ECO:0000313" key="3">
    <source>
        <dbReference type="EMBL" id="OQP64289.1"/>
    </source>
</evidence>
<dbReference type="STRING" id="1703345.A3860_20155"/>
<dbReference type="Proteomes" id="UP000192796">
    <property type="component" value="Unassembled WGS sequence"/>
</dbReference>
<comment type="similarity">
    <text evidence="1">Belongs to the RutC family.</text>
</comment>
<feature type="chain" id="PRO_5010716137" evidence="2">
    <location>
        <begin position="27"/>
        <end position="162"/>
    </location>
</feature>
<dbReference type="EMBL" id="LVYD01000042">
    <property type="protein sequence ID" value="OQP64289.1"/>
    <property type="molecule type" value="Genomic_DNA"/>
</dbReference>
<feature type="signal peptide" evidence="2">
    <location>
        <begin position="1"/>
        <end position="26"/>
    </location>
</feature>
<proteinExistence type="inferred from homology"/>
<keyword evidence="2" id="KW-0732">Signal</keyword>
<evidence type="ECO:0000256" key="1">
    <source>
        <dbReference type="ARBA" id="ARBA00010552"/>
    </source>
</evidence>
<organism evidence="3 4">
    <name type="scientific">Niastella vici</name>
    <dbReference type="NCBI Taxonomy" id="1703345"/>
    <lineage>
        <taxon>Bacteria</taxon>
        <taxon>Pseudomonadati</taxon>
        <taxon>Bacteroidota</taxon>
        <taxon>Chitinophagia</taxon>
        <taxon>Chitinophagales</taxon>
        <taxon>Chitinophagaceae</taxon>
        <taxon>Niastella</taxon>
    </lineage>
</organism>
<keyword evidence="4" id="KW-1185">Reference proteome</keyword>
<reference evidence="3 4" key="1">
    <citation type="submission" date="2016-03" db="EMBL/GenBank/DDBJ databases">
        <title>Niastella vici sp. nov., isolated from farmland soil.</title>
        <authorList>
            <person name="Chen L."/>
            <person name="Wang D."/>
            <person name="Yang S."/>
            <person name="Wang G."/>
        </authorList>
    </citation>
    <scope>NUCLEOTIDE SEQUENCE [LARGE SCALE GENOMIC DNA]</scope>
    <source>
        <strain evidence="3 4">DJ57</strain>
    </source>
</reference>
<dbReference type="GO" id="GO:0005829">
    <property type="term" value="C:cytosol"/>
    <property type="evidence" value="ECO:0007669"/>
    <property type="project" value="TreeGrafter"/>
</dbReference>
<dbReference type="InterPro" id="IPR035959">
    <property type="entry name" value="RutC-like_sf"/>
</dbReference>
<dbReference type="PANTHER" id="PTHR11803:SF58">
    <property type="entry name" value="PROTEIN HMF1-RELATED"/>
    <property type="match status" value="1"/>
</dbReference>
<dbReference type="AlphaFoldDB" id="A0A1V9G0X6"/>
<protein>
    <submittedName>
        <fullName evidence="3">Endoribonuclease L-PSP</fullName>
    </submittedName>
</protein>
<dbReference type="PANTHER" id="PTHR11803">
    <property type="entry name" value="2-IMINOBUTANOATE/2-IMINOPROPANOATE DEAMINASE RIDA"/>
    <property type="match status" value="1"/>
</dbReference>
<evidence type="ECO:0000256" key="2">
    <source>
        <dbReference type="SAM" id="SignalP"/>
    </source>
</evidence>
<dbReference type="SUPFAM" id="SSF55298">
    <property type="entry name" value="YjgF-like"/>
    <property type="match status" value="1"/>
</dbReference>
<dbReference type="CDD" id="cd00448">
    <property type="entry name" value="YjgF_YER057c_UK114_family"/>
    <property type="match status" value="1"/>
</dbReference>
<accession>A0A1V9G0X6</accession>
<name>A0A1V9G0X6_9BACT</name>